<feature type="compositionally biased region" description="Low complexity" evidence="1">
    <location>
        <begin position="205"/>
        <end position="220"/>
    </location>
</feature>
<evidence type="ECO:0000259" key="3">
    <source>
        <dbReference type="Pfam" id="PF07730"/>
    </source>
</evidence>
<feature type="transmembrane region" description="Helical" evidence="2">
    <location>
        <begin position="112"/>
        <end position="138"/>
    </location>
</feature>
<evidence type="ECO:0000313" key="4">
    <source>
        <dbReference type="EMBL" id="PZG32531.1"/>
    </source>
</evidence>
<feature type="transmembrane region" description="Helical" evidence="2">
    <location>
        <begin position="12"/>
        <end position="31"/>
    </location>
</feature>
<feature type="region of interest" description="Disordered" evidence="1">
    <location>
        <begin position="204"/>
        <end position="228"/>
    </location>
</feature>
<evidence type="ECO:0000256" key="2">
    <source>
        <dbReference type="SAM" id="Phobius"/>
    </source>
</evidence>
<dbReference type="AlphaFoldDB" id="A0A2W2FAA5"/>
<dbReference type="InterPro" id="IPR011712">
    <property type="entry name" value="Sig_transdc_His_kin_sub3_dim/P"/>
</dbReference>
<feature type="transmembrane region" description="Helical" evidence="2">
    <location>
        <begin position="69"/>
        <end position="92"/>
    </location>
</feature>
<evidence type="ECO:0000256" key="1">
    <source>
        <dbReference type="SAM" id="MobiDB-lite"/>
    </source>
</evidence>
<dbReference type="EMBL" id="POUA01000306">
    <property type="protein sequence ID" value="PZG32531.1"/>
    <property type="molecule type" value="Genomic_DNA"/>
</dbReference>
<keyword evidence="2" id="KW-0472">Membrane</keyword>
<dbReference type="Pfam" id="PF07730">
    <property type="entry name" value="HisKA_3"/>
    <property type="match status" value="1"/>
</dbReference>
<dbReference type="GO" id="GO:0046983">
    <property type="term" value="F:protein dimerization activity"/>
    <property type="evidence" value="ECO:0007669"/>
    <property type="project" value="InterPro"/>
</dbReference>
<organism evidence="4 5">
    <name type="scientific">Spongiactinospora gelatinilytica</name>
    <dbReference type="NCBI Taxonomy" id="2666298"/>
    <lineage>
        <taxon>Bacteria</taxon>
        <taxon>Bacillati</taxon>
        <taxon>Actinomycetota</taxon>
        <taxon>Actinomycetes</taxon>
        <taxon>Streptosporangiales</taxon>
        <taxon>Streptosporangiaceae</taxon>
        <taxon>Spongiactinospora</taxon>
    </lineage>
</organism>
<keyword evidence="2" id="KW-0812">Transmembrane</keyword>
<sequence>MRPGELVTREARWALRAGSLLWLLLPAWPLWAFLAERPHLVPALWALGWWAAFAACWGRFVWNMFSDRALIMVPWVVTGMAAATLALFPVLGHNWAYASFPLLVSLLVTLPPGWFLAGVAGVVVLELTALTAFGLVFAEFWWVPVLIAAEATAVRALTRMGHALYELETARAEVARLAVDNERLRFARDLHDILGHTLTSITIRSQPPSGASSPSGWPSAILPGPPPR</sequence>
<dbReference type="GO" id="GO:0000155">
    <property type="term" value="F:phosphorelay sensor kinase activity"/>
    <property type="evidence" value="ECO:0007669"/>
    <property type="project" value="InterPro"/>
</dbReference>
<keyword evidence="5" id="KW-1185">Reference proteome</keyword>
<dbReference type="Gene3D" id="1.20.5.1930">
    <property type="match status" value="1"/>
</dbReference>
<feature type="transmembrane region" description="Helical" evidence="2">
    <location>
        <begin position="43"/>
        <end position="62"/>
    </location>
</feature>
<reference evidence="4 5" key="1">
    <citation type="submission" date="2018-01" db="EMBL/GenBank/DDBJ databases">
        <title>Draft genome sequence of Sphaerisporangium sp. 7K107.</title>
        <authorList>
            <person name="Sahin N."/>
            <person name="Saygin H."/>
            <person name="Ay H."/>
        </authorList>
    </citation>
    <scope>NUCLEOTIDE SEQUENCE [LARGE SCALE GENOMIC DNA]</scope>
    <source>
        <strain evidence="4 5">7K107</strain>
    </source>
</reference>
<keyword evidence="2" id="KW-1133">Transmembrane helix</keyword>
<accession>A0A2W2FAA5</accession>
<proteinExistence type="predicted"/>
<evidence type="ECO:0000313" key="5">
    <source>
        <dbReference type="Proteomes" id="UP000248544"/>
    </source>
</evidence>
<dbReference type="Proteomes" id="UP000248544">
    <property type="component" value="Unassembled WGS sequence"/>
</dbReference>
<feature type="domain" description="Signal transduction histidine kinase subgroup 3 dimerisation and phosphoacceptor" evidence="3">
    <location>
        <begin position="182"/>
        <end position="206"/>
    </location>
</feature>
<dbReference type="RefSeq" id="WP_111170637.1">
    <property type="nucleotide sequence ID" value="NZ_POUA01000306.1"/>
</dbReference>
<dbReference type="GO" id="GO:0016020">
    <property type="term" value="C:membrane"/>
    <property type="evidence" value="ECO:0007669"/>
    <property type="project" value="InterPro"/>
</dbReference>
<name>A0A2W2FAA5_9ACTN</name>
<gene>
    <name evidence="4" type="ORF">C1I98_29295</name>
</gene>
<protein>
    <recommendedName>
        <fullName evidence="3">Signal transduction histidine kinase subgroup 3 dimerisation and phosphoacceptor domain-containing protein</fullName>
    </recommendedName>
</protein>
<comment type="caution">
    <text evidence="4">The sequence shown here is derived from an EMBL/GenBank/DDBJ whole genome shotgun (WGS) entry which is preliminary data.</text>
</comment>